<dbReference type="Pfam" id="PF13569">
    <property type="entry name" value="DUF4132"/>
    <property type="match status" value="1"/>
</dbReference>
<accession>A0ABX5Y3R3</accession>
<dbReference type="Proteomes" id="UP000318081">
    <property type="component" value="Chromosome"/>
</dbReference>
<evidence type="ECO:0000313" key="3">
    <source>
        <dbReference type="Proteomes" id="UP000318081"/>
    </source>
</evidence>
<keyword evidence="3" id="KW-1185">Reference proteome</keyword>
<reference evidence="2 3" key="1">
    <citation type="submission" date="2019-02" db="EMBL/GenBank/DDBJ databases">
        <title>Deep-cultivation of Planctomycetes and their phenomic and genomic characterization uncovers novel biology.</title>
        <authorList>
            <person name="Wiegand S."/>
            <person name="Jogler M."/>
            <person name="Boedeker C."/>
            <person name="Pinto D."/>
            <person name="Vollmers J."/>
            <person name="Rivas-Marin E."/>
            <person name="Kohn T."/>
            <person name="Peeters S.H."/>
            <person name="Heuer A."/>
            <person name="Rast P."/>
            <person name="Oberbeckmann S."/>
            <person name="Bunk B."/>
            <person name="Jeske O."/>
            <person name="Meyerdierks A."/>
            <person name="Storesund J.E."/>
            <person name="Kallscheuer N."/>
            <person name="Luecker S."/>
            <person name="Lage O.M."/>
            <person name="Pohl T."/>
            <person name="Merkel B.J."/>
            <person name="Hornburger P."/>
            <person name="Mueller R.-W."/>
            <person name="Bruemmer F."/>
            <person name="Labrenz M."/>
            <person name="Spormann A.M."/>
            <person name="Op den Camp H."/>
            <person name="Overmann J."/>
            <person name="Amann R."/>
            <person name="Jetten M.S.M."/>
            <person name="Mascher T."/>
            <person name="Medema M.H."/>
            <person name="Devos D.P."/>
            <person name="Kaster A.-K."/>
            <person name="Ovreas L."/>
            <person name="Rohde M."/>
            <person name="Galperin M.Y."/>
            <person name="Jogler C."/>
        </authorList>
    </citation>
    <scope>NUCLEOTIDE SEQUENCE [LARGE SCALE GENOMIC DNA]</scope>
    <source>
        <strain evidence="2 3">TBK1r</strain>
    </source>
</reference>
<protein>
    <recommendedName>
        <fullName evidence="1">DUF4132 domain-containing protein</fullName>
    </recommendedName>
</protein>
<evidence type="ECO:0000259" key="1">
    <source>
        <dbReference type="Pfam" id="PF13569"/>
    </source>
</evidence>
<dbReference type="InterPro" id="IPR025406">
    <property type="entry name" value="DUF4132"/>
</dbReference>
<proteinExistence type="predicted"/>
<gene>
    <name evidence="2" type="ORF">TBK1r_74290</name>
</gene>
<organism evidence="2 3">
    <name type="scientific">Stieleria magnilauensis</name>
    <dbReference type="NCBI Taxonomy" id="2527963"/>
    <lineage>
        <taxon>Bacteria</taxon>
        <taxon>Pseudomonadati</taxon>
        <taxon>Planctomycetota</taxon>
        <taxon>Planctomycetia</taxon>
        <taxon>Pirellulales</taxon>
        <taxon>Pirellulaceae</taxon>
        <taxon>Stieleria</taxon>
    </lineage>
</organism>
<dbReference type="EMBL" id="CP036432">
    <property type="protein sequence ID" value="QDV88397.1"/>
    <property type="molecule type" value="Genomic_DNA"/>
</dbReference>
<feature type="domain" description="DUF4132" evidence="1">
    <location>
        <begin position="34"/>
        <end position="217"/>
    </location>
</feature>
<sequence>MVSTVQQEDAWVDAERDYKLGLRAGKLVCQNPKGKSLASVPKWLKETETAESLLALADWLAEHELECLHTVERWMLRSLSIPRAVVTEIWADSAWRDCIENMVVVPVAAGGAFDLENAGLLKDVDAKRGLGVIDLDGETQWIKTDSFGVPHPILIGDLEELRELAGDLGIRQAIDQLYRPIHQPTQEQLDLTSINDFSGGHFEQLNFATSHCRRLGYPVRGGYATCRIWESNALIEARYFIGDEYPESPTWTGGLVFVDESQQPQKINSIGPVTFSEGVRMASEIYAKRKVDATEEDQ</sequence>
<name>A0ABX5Y3R3_9BACT</name>
<evidence type="ECO:0000313" key="2">
    <source>
        <dbReference type="EMBL" id="QDV88397.1"/>
    </source>
</evidence>